<dbReference type="Gene3D" id="2.40.50.40">
    <property type="match status" value="1"/>
</dbReference>
<evidence type="ECO:0000256" key="2">
    <source>
        <dbReference type="ARBA" id="ARBA00022723"/>
    </source>
</evidence>
<dbReference type="SMART" id="SM00298">
    <property type="entry name" value="CHROMO"/>
    <property type="match status" value="1"/>
</dbReference>
<evidence type="ECO:0000313" key="4">
    <source>
        <dbReference type="EMBL" id="KAK5574438.1"/>
    </source>
</evidence>
<dbReference type="AlphaFoldDB" id="A0AAN7TSL8"/>
<dbReference type="EMBL" id="JAVFKY010000007">
    <property type="protein sequence ID" value="KAK5574438.1"/>
    <property type="molecule type" value="Genomic_DNA"/>
</dbReference>
<accession>A0AAN7TSL8</accession>
<evidence type="ECO:0000256" key="1">
    <source>
        <dbReference type="ARBA" id="ARBA00001968"/>
    </source>
</evidence>
<evidence type="ECO:0000259" key="3">
    <source>
        <dbReference type="PROSITE" id="PS50013"/>
    </source>
</evidence>
<proteinExistence type="predicted"/>
<dbReference type="Pfam" id="PF00385">
    <property type="entry name" value="Chromo"/>
    <property type="match status" value="1"/>
</dbReference>
<sequence>LTQMDSNNYRYNVEEILDKRIIDGSIEYFIKWEGYSFNESTWEILDDGFNKNMLETFERNRFETIVKDFINTNQFDIDDVETIVVIKMIIATISKINLIKSIIIKKLNSNTNIFNNDPFRILNQLNENNDVQQKKIIRHNYININRLERTIKKRYRNDTFVPTPLNKNQSRKTVRIFKDLYPTHYNQVDVYNELGLPIDLVDEIVRLCRNSVKGFKCLLDSRLKVLLVLFFLKKGPNSTSLLKRIFSISSATISRAVRALIPLMIPCLYTISLELMNLNCLHYVDCTDFRINRVHPYQFEWYRGDLKYHSFTIQILVDENGTIDSAIIGKGHNNDSGMSMLTGLNDLIYSFIKNGEEFSVLADPAYNGTLFYTPKRIKNLLGKGDEILSNQERKVVESRFHHFQAGKRSLVENKFADMKNRWGIVKQRGIHQPNFLSSSNEKSVKVRSLAERSNRGELSGYSPLLSTTELSHEEKKTLEAILQHDTKDVKDTGLGDALFQKNLDELSHITQEVKSIAQQSILLHGERIGRAQTLLASYTDGAFSAWLIAIYGNMQTPYNFLLYYQFYTEIEIALQHLVERMPKQAIYTLASRDAPISEKAKLVEKYHGESKEILLEEIRKHFPLSLEDKRAQLSFGKKIHREIEKQIKSIQKHAQSFTKDEKKWVKESLQKAIDALS</sequence>
<dbReference type="CDD" id="cd00024">
    <property type="entry name" value="CD_CSD"/>
    <property type="match status" value="1"/>
</dbReference>
<protein>
    <recommendedName>
        <fullName evidence="3">Chromo domain-containing protein</fullName>
    </recommendedName>
</protein>
<feature type="non-terminal residue" evidence="4">
    <location>
        <position position="1"/>
    </location>
</feature>
<dbReference type="InterPro" id="IPR027806">
    <property type="entry name" value="HARBI1_dom"/>
</dbReference>
<keyword evidence="5" id="KW-1185">Reference proteome</keyword>
<comment type="caution">
    <text evidence="4">The sequence shown here is derived from an EMBL/GenBank/DDBJ whole genome shotgun (WGS) entry which is preliminary data.</text>
</comment>
<dbReference type="Pfam" id="PF03677">
    <property type="entry name" value="UPF0137"/>
    <property type="match status" value="1"/>
</dbReference>
<keyword evidence="2" id="KW-0479">Metal-binding</keyword>
<dbReference type="PROSITE" id="PS50013">
    <property type="entry name" value="CHROMO_2"/>
    <property type="match status" value="1"/>
</dbReference>
<comment type="cofactor">
    <cofactor evidence="1">
        <name>a divalent metal cation</name>
        <dbReference type="ChEBI" id="CHEBI:60240"/>
    </cofactor>
</comment>
<dbReference type="InterPro" id="IPR016197">
    <property type="entry name" value="Chromo-like_dom_sf"/>
</dbReference>
<dbReference type="InterPro" id="IPR023780">
    <property type="entry name" value="Chromo_domain"/>
</dbReference>
<gene>
    <name evidence="4" type="ORF">RB653_003276</name>
</gene>
<reference evidence="4 5" key="1">
    <citation type="submission" date="2023-11" db="EMBL/GenBank/DDBJ databases">
        <title>Dfirmibasis_genome.</title>
        <authorList>
            <person name="Edelbroek B."/>
            <person name="Kjellin J."/>
            <person name="Jerlstrom-Hultqvist J."/>
            <person name="Soderbom F."/>
        </authorList>
    </citation>
    <scope>NUCLEOTIDE SEQUENCE [LARGE SCALE GENOMIC DNA]</scope>
    <source>
        <strain evidence="4 5">TNS-C-14</strain>
    </source>
</reference>
<dbReference type="Pfam" id="PF13359">
    <property type="entry name" value="DDE_Tnp_4"/>
    <property type="match status" value="1"/>
</dbReference>
<organism evidence="4 5">
    <name type="scientific">Dictyostelium firmibasis</name>
    <dbReference type="NCBI Taxonomy" id="79012"/>
    <lineage>
        <taxon>Eukaryota</taxon>
        <taxon>Amoebozoa</taxon>
        <taxon>Evosea</taxon>
        <taxon>Eumycetozoa</taxon>
        <taxon>Dictyostelia</taxon>
        <taxon>Dictyosteliales</taxon>
        <taxon>Dictyosteliaceae</taxon>
        <taxon>Dictyostelium</taxon>
    </lineage>
</organism>
<dbReference type="InterPro" id="IPR005350">
    <property type="entry name" value="UPF0137"/>
</dbReference>
<dbReference type="GO" id="GO:0046872">
    <property type="term" value="F:metal ion binding"/>
    <property type="evidence" value="ECO:0007669"/>
    <property type="project" value="UniProtKB-KW"/>
</dbReference>
<dbReference type="InterPro" id="IPR000953">
    <property type="entry name" value="Chromo/chromo_shadow_dom"/>
</dbReference>
<name>A0AAN7TSL8_9MYCE</name>
<feature type="domain" description="Chromo" evidence="3">
    <location>
        <begin position="11"/>
        <end position="61"/>
    </location>
</feature>
<evidence type="ECO:0000313" key="5">
    <source>
        <dbReference type="Proteomes" id="UP001344447"/>
    </source>
</evidence>
<dbReference type="SUPFAM" id="SSF54160">
    <property type="entry name" value="Chromo domain-like"/>
    <property type="match status" value="1"/>
</dbReference>
<dbReference type="Proteomes" id="UP001344447">
    <property type="component" value="Unassembled WGS sequence"/>
</dbReference>